<evidence type="ECO:0000313" key="2">
    <source>
        <dbReference type="Proteomes" id="UP000192907"/>
    </source>
</evidence>
<organism evidence="1 2">
    <name type="scientific">Pseudobacteriovorax antillogorgiicola</name>
    <dbReference type="NCBI Taxonomy" id="1513793"/>
    <lineage>
        <taxon>Bacteria</taxon>
        <taxon>Pseudomonadati</taxon>
        <taxon>Bdellovibrionota</taxon>
        <taxon>Oligoflexia</taxon>
        <taxon>Oligoflexales</taxon>
        <taxon>Pseudobacteriovoracaceae</taxon>
        <taxon>Pseudobacteriovorax</taxon>
    </lineage>
</organism>
<dbReference type="STRING" id="1513793.SAMN06296036_102176"/>
<proteinExistence type="predicted"/>
<dbReference type="NCBIfam" id="NF041423">
    <property type="entry name" value="MobC_subf"/>
    <property type="match status" value="1"/>
</dbReference>
<accession>A0A1Y6B6S6</accession>
<reference evidence="2" key="1">
    <citation type="submission" date="2017-04" db="EMBL/GenBank/DDBJ databases">
        <authorList>
            <person name="Varghese N."/>
            <person name="Submissions S."/>
        </authorList>
    </citation>
    <scope>NUCLEOTIDE SEQUENCE [LARGE SCALE GENOMIC DNA]</scope>
    <source>
        <strain evidence="2">RKEM611</strain>
    </source>
</reference>
<dbReference type="Proteomes" id="UP000192907">
    <property type="component" value="Unassembled WGS sequence"/>
</dbReference>
<protein>
    <recommendedName>
        <fullName evidence="3">Replication-relaxation</fullName>
    </recommendedName>
</protein>
<dbReference type="EMBL" id="FWZT01000002">
    <property type="protein sequence ID" value="SME95128.1"/>
    <property type="molecule type" value="Genomic_DNA"/>
</dbReference>
<gene>
    <name evidence="1" type="ORF">SAMN06296036_102176</name>
</gene>
<dbReference type="RefSeq" id="WP_132315414.1">
    <property type="nucleotide sequence ID" value="NZ_FWZT01000002.1"/>
</dbReference>
<evidence type="ECO:0000313" key="1">
    <source>
        <dbReference type="EMBL" id="SME95128.1"/>
    </source>
</evidence>
<evidence type="ECO:0008006" key="3">
    <source>
        <dbReference type="Google" id="ProtNLM"/>
    </source>
</evidence>
<sequence>MSNLLSGRKGSQRAREKQQQILSFLLSERWTHPDILAYHLGLKSKYSVVKTLCQLKQMGAVKEVKIDIPYGGSIDIWGITNHGIGISRSEFQENVRALEPSKLSLVSMFHHLDLQKARVLLTKHQKCDWVRISDMPTKSKKQPDAIMVTEGGQRIAIEMERTLKSRKRYSEILVSHLIARKQGLWDEILYIAPDQNLAHRLKRYFLNIGSATHQGRRFQVTADHLSYFGFTDLASLEQDEHELQGWTKHS</sequence>
<dbReference type="OrthoDB" id="9152473at2"/>
<name>A0A1Y6B6S6_9BACT</name>
<dbReference type="AlphaFoldDB" id="A0A1Y6B6S6"/>
<keyword evidence="2" id="KW-1185">Reference proteome</keyword>